<comment type="caution">
    <text evidence="2">The sequence shown here is derived from an EMBL/GenBank/DDBJ whole genome shotgun (WGS) entry which is preliminary data.</text>
</comment>
<keyword evidence="1" id="KW-0175">Coiled coil</keyword>
<gene>
    <name evidence="2" type="ORF">S01H4_18051</name>
</gene>
<feature type="non-terminal residue" evidence="2">
    <location>
        <position position="1"/>
    </location>
</feature>
<name>X1A9X9_9ZZZZ</name>
<organism evidence="2">
    <name type="scientific">marine sediment metagenome</name>
    <dbReference type="NCBI Taxonomy" id="412755"/>
    <lineage>
        <taxon>unclassified sequences</taxon>
        <taxon>metagenomes</taxon>
        <taxon>ecological metagenomes</taxon>
    </lineage>
</organism>
<feature type="coiled-coil region" evidence="1">
    <location>
        <begin position="192"/>
        <end position="239"/>
    </location>
</feature>
<evidence type="ECO:0000256" key="1">
    <source>
        <dbReference type="SAM" id="Coils"/>
    </source>
</evidence>
<protein>
    <submittedName>
        <fullName evidence="2">Uncharacterized protein</fullName>
    </submittedName>
</protein>
<evidence type="ECO:0000313" key="2">
    <source>
        <dbReference type="EMBL" id="GAG66832.1"/>
    </source>
</evidence>
<reference evidence="2" key="1">
    <citation type="journal article" date="2014" name="Front. Microbiol.">
        <title>High frequency of phylogenetically diverse reductive dehalogenase-homologous genes in deep subseafloor sedimentary metagenomes.</title>
        <authorList>
            <person name="Kawai M."/>
            <person name="Futagami T."/>
            <person name="Toyoda A."/>
            <person name="Takaki Y."/>
            <person name="Nishi S."/>
            <person name="Hori S."/>
            <person name="Arai W."/>
            <person name="Tsubouchi T."/>
            <person name="Morono Y."/>
            <person name="Uchiyama I."/>
            <person name="Ito T."/>
            <person name="Fujiyama A."/>
            <person name="Inagaki F."/>
            <person name="Takami H."/>
        </authorList>
    </citation>
    <scope>NUCLEOTIDE SEQUENCE</scope>
    <source>
        <strain evidence="2">Expedition CK06-06</strain>
    </source>
</reference>
<dbReference type="AlphaFoldDB" id="X1A9X9"/>
<dbReference type="Gene3D" id="1.10.287.1490">
    <property type="match status" value="1"/>
</dbReference>
<proteinExistence type="predicted"/>
<sequence>LDEKIRSIPAELIDVMKVRASLQDKKNQIICVADESKEMSTLRATDRNSYQKILEFEENYDEKSLFEKQEVANEFLDNLISLEGLLGSEEQQLKRNNQKTQLLSGIPCGSSFPKCKFIKDAYISKANLPKNQKEVDRLSGMIDDLNDEIKEIDPDEVESDIYKYNTLINKRNALSNQITNYDLKIEKNDSIIRSLMVEIKSIEGKLSEYELNKETIDNLEGLNKDMKSFKYQAKTLESNYDSCNLSVLALYKRVGSLEQKVINLKAQRQEFIDLQEDFSASDLYKRCMHPNGIAYDVIKRKLPVINEEIAKILANIVDFEVVQKLIGHFLLLKKRFFIIIFFKFKNLLIRVAVGGAQSAHFFTLISYTYNLIFLIL</sequence>
<accession>X1A9X9</accession>
<dbReference type="EMBL" id="BART01007985">
    <property type="protein sequence ID" value="GAG66832.1"/>
    <property type="molecule type" value="Genomic_DNA"/>
</dbReference>